<evidence type="ECO:0000256" key="1">
    <source>
        <dbReference type="ARBA" id="ARBA00002324"/>
    </source>
</evidence>
<keyword evidence="7 11" id="KW-0547">Nucleotide-binding</keyword>
<dbReference type="InterPro" id="IPR005248">
    <property type="entry name" value="NadD/NMNAT"/>
</dbReference>
<dbReference type="Gene3D" id="3.40.50.620">
    <property type="entry name" value="HUPs"/>
    <property type="match status" value="1"/>
</dbReference>
<evidence type="ECO:0000256" key="7">
    <source>
        <dbReference type="ARBA" id="ARBA00022741"/>
    </source>
</evidence>
<comment type="similarity">
    <text evidence="3 11">Belongs to the NadD family.</text>
</comment>
<reference evidence="13 14" key="1">
    <citation type="submission" date="2019-03" db="EMBL/GenBank/DDBJ databases">
        <title>Genomic Encyclopedia of Type Strains, Phase IV (KMG-IV): sequencing the most valuable type-strain genomes for metagenomic binning, comparative biology and taxonomic classification.</title>
        <authorList>
            <person name="Goeker M."/>
        </authorList>
    </citation>
    <scope>NUCLEOTIDE SEQUENCE [LARGE SCALE GENOMIC DNA]</scope>
    <source>
        <strain evidence="13 14">DSM 24766</strain>
    </source>
</reference>
<evidence type="ECO:0000256" key="6">
    <source>
        <dbReference type="ARBA" id="ARBA00022695"/>
    </source>
</evidence>
<dbReference type="PANTHER" id="PTHR39321:SF3">
    <property type="entry name" value="PHOSPHOPANTETHEINE ADENYLYLTRANSFERASE"/>
    <property type="match status" value="1"/>
</dbReference>
<evidence type="ECO:0000256" key="8">
    <source>
        <dbReference type="ARBA" id="ARBA00022840"/>
    </source>
</evidence>
<dbReference type="EC" id="2.7.7.18" evidence="11"/>
<evidence type="ECO:0000313" key="14">
    <source>
        <dbReference type="Proteomes" id="UP000295050"/>
    </source>
</evidence>
<gene>
    <name evidence="11" type="primary">nadD</name>
    <name evidence="13" type="ORF">EV663_10258</name>
</gene>
<dbReference type="InterPro" id="IPR004821">
    <property type="entry name" value="Cyt_trans-like"/>
</dbReference>
<evidence type="ECO:0000256" key="10">
    <source>
        <dbReference type="ARBA" id="ARBA00048721"/>
    </source>
</evidence>
<keyword evidence="14" id="KW-1185">Reference proteome</keyword>
<keyword evidence="8 11" id="KW-0067">ATP-binding</keyword>
<accession>A0A4R2RSV2</accession>
<organism evidence="13 14">
    <name type="scientific">Rhodovulum bhavnagarense</name>
    <dbReference type="NCBI Taxonomy" id="992286"/>
    <lineage>
        <taxon>Bacteria</taxon>
        <taxon>Pseudomonadati</taxon>
        <taxon>Pseudomonadota</taxon>
        <taxon>Alphaproteobacteria</taxon>
        <taxon>Rhodobacterales</taxon>
        <taxon>Paracoccaceae</taxon>
        <taxon>Rhodovulum</taxon>
    </lineage>
</organism>
<evidence type="ECO:0000256" key="4">
    <source>
        <dbReference type="ARBA" id="ARBA00022642"/>
    </source>
</evidence>
<dbReference type="NCBIfam" id="TIGR00482">
    <property type="entry name" value="nicotinate (nicotinamide) nucleotide adenylyltransferase"/>
    <property type="match status" value="1"/>
</dbReference>
<dbReference type="AlphaFoldDB" id="A0A4R2RSV2"/>
<keyword evidence="4 11" id="KW-0662">Pyridine nucleotide biosynthesis</keyword>
<dbReference type="SUPFAM" id="SSF52374">
    <property type="entry name" value="Nucleotidylyl transferase"/>
    <property type="match status" value="1"/>
</dbReference>
<dbReference type="GO" id="GO:0005524">
    <property type="term" value="F:ATP binding"/>
    <property type="evidence" value="ECO:0007669"/>
    <property type="project" value="UniProtKB-KW"/>
</dbReference>
<dbReference type="HAMAP" id="MF_00244">
    <property type="entry name" value="NaMN_adenylyltr"/>
    <property type="match status" value="1"/>
</dbReference>
<sequence length="226" mass="25255">MRNRFGLDKGHVQQVNVRSGWLQNARGAMRTGFPKARPGMRVGLLGGSFDPAHEGHAHITRQALRRFGLDRVWWLVSPGNPLKAHGPAPMAQRLAAAEAVMHHPRVVITDIESRIGTRHTAATLARLMALYPGVRFVWLMGADNLTGFHRWENWEWILDNVPVGILARPGQGVAAQRSRAAIAYARYRLRAAQARCLPMRHPPAWCFVNMPMVDLSSSDIRARGGW</sequence>
<comment type="function">
    <text evidence="1 11">Catalyzes the reversible adenylation of nicotinate mononucleotide (NaMN) to nicotinic acid adenine dinucleotide (NaAD).</text>
</comment>
<dbReference type="CDD" id="cd02165">
    <property type="entry name" value="NMNAT"/>
    <property type="match status" value="1"/>
</dbReference>
<evidence type="ECO:0000256" key="9">
    <source>
        <dbReference type="ARBA" id="ARBA00023027"/>
    </source>
</evidence>
<dbReference type="Pfam" id="PF01467">
    <property type="entry name" value="CTP_transf_like"/>
    <property type="match status" value="1"/>
</dbReference>
<evidence type="ECO:0000256" key="5">
    <source>
        <dbReference type="ARBA" id="ARBA00022679"/>
    </source>
</evidence>
<dbReference type="InterPro" id="IPR014729">
    <property type="entry name" value="Rossmann-like_a/b/a_fold"/>
</dbReference>
<dbReference type="GO" id="GO:0004515">
    <property type="term" value="F:nicotinate-nucleotide adenylyltransferase activity"/>
    <property type="evidence" value="ECO:0007669"/>
    <property type="project" value="UniProtKB-UniRule"/>
</dbReference>
<comment type="catalytic activity">
    <reaction evidence="10 11">
        <text>nicotinate beta-D-ribonucleotide + ATP + H(+) = deamido-NAD(+) + diphosphate</text>
        <dbReference type="Rhea" id="RHEA:22860"/>
        <dbReference type="ChEBI" id="CHEBI:15378"/>
        <dbReference type="ChEBI" id="CHEBI:30616"/>
        <dbReference type="ChEBI" id="CHEBI:33019"/>
        <dbReference type="ChEBI" id="CHEBI:57502"/>
        <dbReference type="ChEBI" id="CHEBI:58437"/>
        <dbReference type="EC" id="2.7.7.18"/>
    </reaction>
</comment>
<evidence type="ECO:0000256" key="11">
    <source>
        <dbReference type="HAMAP-Rule" id="MF_00244"/>
    </source>
</evidence>
<dbReference type="NCBIfam" id="NF000843">
    <property type="entry name" value="PRK00071.2-2"/>
    <property type="match status" value="1"/>
</dbReference>
<evidence type="ECO:0000313" key="13">
    <source>
        <dbReference type="EMBL" id="TCP62215.1"/>
    </source>
</evidence>
<evidence type="ECO:0000256" key="3">
    <source>
        <dbReference type="ARBA" id="ARBA00009014"/>
    </source>
</evidence>
<comment type="pathway">
    <text evidence="2 11">Cofactor biosynthesis; NAD(+) biosynthesis; deamido-NAD(+) from nicotinate D-ribonucleotide: step 1/1.</text>
</comment>
<protein>
    <recommendedName>
        <fullName evidence="11">Probable nicotinate-nucleotide adenylyltransferase</fullName>
        <ecNumber evidence="11">2.7.7.18</ecNumber>
    </recommendedName>
    <alternativeName>
        <fullName evidence="11">Deamido-NAD(+) diphosphorylase</fullName>
    </alternativeName>
    <alternativeName>
        <fullName evidence="11">Deamido-NAD(+) pyrophosphorylase</fullName>
    </alternativeName>
    <alternativeName>
        <fullName evidence="11">Nicotinate mononucleotide adenylyltransferase</fullName>
        <shortName evidence="11">NaMN adenylyltransferase</shortName>
    </alternativeName>
</protein>
<keyword evidence="6 11" id="KW-0548">Nucleotidyltransferase</keyword>
<proteinExistence type="inferred from homology"/>
<name>A0A4R2RSV2_9RHOB</name>
<dbReference type="EMBL" id="SLXU01000002">
    <property type="protein sequence ID" value="TCP62215.1"/>
    <property type="molecule type" value="Genomic_DNA"/>
</dbReference>
<dbReference type="GO" id="GO:0009435">
    <property type="term" value="P:NAD+ biosynthetic process"/>
    <property type="evidence" value="ECO:0007669"/>
    <property type="project" value="UniProtKB-UniRule"/>
</dbReference>
<evidence type="ECO:0000259" key="12">
    <source>
        <dbReference type="Pfam" id="PF01467"/>
    </source>
</evidence>
<dbReference type="Proteomes" id="UP000295050">
    <property type="component" value="Unassembled WGS sequence"/>
</dbReference>
<evidence type="ECO:0000256" key="2">
    <source>
        <dbReference type="ARBA" id="ARBA00005019"/>
    </source>
</evidence>
<keyword evidence="9 11" id="KW-0520">NAD</keyword>
<comment type="caution">
    <text evidence="13">The sequence shown here is derived from an EMBL/GenBank/DDBJ whole genome shotgun (WGS) entry which is preliminary data.</text>
</comment>
<dbReference type="UniPathway" id="UPA00253">
    <property type="reaction ID" value="UER00332"/>
</dbReference>
<feature type="domain" description="Cytidyltransferase-like" evidence="12">
    <location>
        <begin position="44"/>
        <end position="223"/>
    </location>
</feature>
<keyword evidence="5 11" id="KW-0808">Transferase</keyword>
<dbReference type="PANTHER" id="PTHR39321">
    <property type="entry name" value="NICOTINATE-NUCLEOTIDE ADENYLYLTRANSFERASE-RELATED"/>
    <property type="match status" value="1"/>
</dbReference>